<keyword evidence="5 9" id="KW-0812">Transmembrane</keyword>
<accession>A0A420ZC51</accession>
<evidence type="ECO:0000313" key="11">
    <source>
        <dbReference type="EMBL" id="RLC36801.1"/>
    </source>
</evidence>
<protein>
    <recommendedName>
        <fullName evidence="10">Tripartite ATP-independent periplasmic transporters DctQ component domain-containing protein</fullName>
    </recommendedName>
</protein>
<evidence type="ECO:0000259" key="10">
    <source>
        <dbReference type="Pfam" id="PF04290"/>
    </source>
</evidence>
<keyword evidence="7 9" id="KW-0472">Membrane</keyword>
<dbReference type="GO" id="GO:0022857">
    <property type="term" value="F:transmembrane transporter activity"/>
    <property type="evidence" value="ECO:0007669"/>
    <property type="project" value="TreeGrafter"/>
</dbReference>
<gene>
    <name evidence="11" type="ORF">DRH29_03750</name>
</gene>
<evidence type="ECO:0000256" key="6">
    <source>
        <dbReference type="ARBA" id="ARBA00022989"/>
    </source>
</evidence>
<organism evidence="11 12">
    <name type="scientific">candidate division Kazan bacterium</name>
    <dbReference type="NCBI Taxonomy" id="2202143"/>
    <lineage>
        <taxon>Bacteria</taxon>
        <taxon>Bacteria division Kazan-3B-28</taxon>
    </lineage>
</organism>
<dbReference type="GO" id="GO:0015740">
    <property type="term" value="P:C4-dicarboxylate transport"/>
    <property type="evidence" value="ECO:0007669"/>
    <property type="project" value="TreeGrafter"/>
</dbReference>
<dbReference type="PANTHER" id="PTHR35011">
    <property type="entry name" value="2,3-DIKETO-L-GULONATE TRAP TRANSPORTER SMALL PERMEASE PROTEIN YIAM"/>
    <property type="match status" value="1"/>
</dbReference>
<evidence type="ECO:0000256" key="2">
    <source>
        <dbReference type="ARBA" id="ARBA00022448"/>
    </source>
</evidence>
<evidence type="ECO:0000256" key="7">
    <source>
        <dbReference type="ARBA" id="ARBA00023136"/>
    </source>
</evidence>
<proteinExistence type="inferred from homology"/>
<dbReference type="AlphaFoldDB" id="A0A420ZC51"/>
<dbReference type="InterPro" id="IPR007387">
    <property type="entry name" value="TRAP_DctQ"/>
</dbReference>
<dbReference type="Proteomes" id="UP000281261">
    <property type="component" value="Unassembled WGS sequence"/>
</dbReference>
<comment type="similarity">
    <text evidence="8">Belongs to the TRAP transporter small permease family.</text>
</comment>
<feature type="transmembrane region" description="Helical" evidence="9">
    <location>
        <begin position="50"/>
        <end position="68"/>
    </location>
</feature>
<comment type="subcellular location">
    <subcellularLocation>
        <location evidence="1">Cell inner membrane</location>
        <topology evidence="1">Multi-pass membrane protein</topology>
    </subcellularLocation>
</comment>
<reference evidence="11 12" key="1">
    <citation type="submission" date="2018-06" db="EMBL/GenBank/DDBJ databases">
        <title>Extensive metabolic versatility and redundancy in microbially diverse, dynamic hydrothermal sediments.</title>
        <authorList>
            <person name="Dombrowski N."/>
            <person name="Teske A."/>
            <person name="Baker B.J."/>
        </authorList>
    </citation>
    <scope>NUCLEOTIDE SEQUENCE [LARGE SCALE GENOMIC DNA]</scope>
    <source>
        <strain evidence="11">B79_G16</strain>
    </source>
</reference>
<evidence type="ECO:0000256" key="4">
    <source>
        <dbReference type="ARBA" id="ARBA00022519"/>
    </source>
</evidence>
<dbReference type="Pfam" id="PF04290">
    <property type="entry name" value="DctQ"/>
    <property type="match status" value="1"/>
</dbReference>
<keyword evidence="4" id="KW-0997">Cell inner membrane</keyword>
<keyword evidence="3" id="KW-1003">Cell membrane</keyword>
<feature type="transmembrane region" description="Helical" evidence="9">
    <location>
        <begin position="12"/>
        <end position="30"/>
    </location>
</feature>
<dbReference type="PANTHER" id="PTHR35011:SF10">
    <property type="entry name" value="TRAP TRANSPORTER SMALL PERMEASE PROTEIN"/>
    <property type="match status" value="1"/>
</dbReference>
<feature type="transmembrane region" description="Helical" evidence="9">
    <location>
        <begin position="135"/>
        <end position="153"/>
    </location>
</feature>
<evidence type="ECO:0000256" key="9">
    <source>
        <dbReference type="SAM" id="Phobius"/>
    </source>
</evidence>
<comment type="caution">
    <text evidence="11">The sequence shown here is derived from an EMBL/GenBank/DDBJ whole genome shotgun (WGS) entry which is preliminary data.</text>
</comment>
<keyword evidence="2" id="KW-0813">Transport</keyword>
<feature type="transmembrane region" description="Helical" evidence="9">
    <location>
        <begin position="89"/>
        <end position="110"/>
    </location>
</feature>
<dbReference type="EMBL" id="QMNG01000028">
    <property type="protein sequence ID" value="RLC36801.1"/>
    <property type="molecule type" value="Genomic_DNA"/>
</dbReference>
<evidence type="ECO:0000256" key="1">
    <source>
        <dbReference type="ARBA" id="ARBA00004429"/>
    </source>
</evidence>
<dbReference type="InterPro" id="IPR055348">
    <property type="entry name" value="DctQ"/>
</dbReference>
<keyword evidence="6 9" id="KW-1133">Transmembrane helix</keyword>
<evidence type="ECO:0000256" key="3">
    <source>
        <dbReference type="ARBA" id="ARBA00022475"/>
    </source>
</evidence>
<sequence length="165" mass="18630">MTKVLEWIEKISLVLLYIGMVALMVMMVFINIDIIGRYFFGRPIAGSPELVSFLLVVVSFFSLALSQFHKRHITITVIIDFFKPKTRACIDAMIALICAGFTFFIIWATWEQAISDIKSNAITSIMQLPVPPFKIAATFAAMFLFLAFMSDLVRSIQTMKKSAKS</sequence>
<evidence type="ECO:0000256" key="8">
    <source>
        <dbReference type="ARBA" id="ARBA00038436"/>
    </source>
</evidence>
<feature type="domain" description="Tripartite ATP-independent periplasmic transporters DctQ component" evidence="10">
    <location>
        <begin position="26"/>
        <end position="157"/>
    </location>
</feature>
<name>A0A420ZC51_UNCK3</name>
<dbReference type="GO" id="GO:0005886">
    <property type="term" value="C:plasma membrane"/>
    <property type="evidence" value="ECO:0007669"/>
    <property type="project" value="UniProtKB-SubCell"/>
</dbReference>
<evidence type="ECO:0000313" key="12">
    <source>
        <dbReference type="Proteomes" id="UP000281261"/>
    </source>
</evidence>
<evidence type="ECO:0000256" key="5">
    <source>
        <dbReference type="ARBA" id="ARBA00022692"/>
    </source>
</evidence>